<dbReference type="Proteomes" id="UP001500542">
    <property type="component" value="Unassembled WGS sequence"/>
</dbReference>
<reference evidence="3 4" key="1">
    <citation type="journal article" date="2019" name="Int. J. Syst. Evol. Microbiol.">
        <title>The Global Catalogue of Microorganisms (GCM) 10K type strain sequencing project: providing services to taxonomists for standard genome sequencing and annotation.</title>
        <authorList>
            <consortium name="The Broad Institute Genomics Platform"/>
            <consortium name="The Broad Institute Genome Sequencing Center for Infectious Disease"/>
            <person name="Wu L."/>
            <person name="Ma J."/>
        </authorList>
    </citation>
    <scope>NUCLEOTIDE SEQUENCE [LARGE SCALE GENOMIC DNA]</scope>
    <source>
        <strain evidence="3 4">JCM 10977</strain>
    </source>
</reference>
<dbReference type="Pfam" id="PF12680">
    <property type="entry name" value="SnoaL_2"/>
    <property type="match status" value="1"/>
</dbReference>
<evidence type="ECO:0000259" key="2">
    <source>
        <dbReference type="Pfam" id="PF12680"/>
    </source>
</evidence>
<sequence length="149" mass="16471">MSAAASTVADMTGTEQSRAIVRRYFDTMAARDWDAFGAVLAEDVVYELPQTAERIVGRERLVRFNREYPGDWRLSVSRLIVDGESAAGSMNFTVGEEEMVGLVYLELARGLIVRVTDFWPEPYEAPAGREHLTEQGVGGVDRLSRPGAS</sequence>
<evidence type="ECO:0000313" key="3">
    <source>
        <dbReference type="EMBL" id="GAA0960232.1"/>
    </source>
</evidence>
<comment type="caution">
    <text evidence="3">The sequence shown here is derived from an EMBL/GenBank/DDBJ whole genome shotgun (WGS) entry which is preliminary data.</text>
</comment>
<gene>
    <name evidence="3" type="ORF">GCM10009554_74990</name>
</gene>
<dbReference type="Gene3D" id="3.10.450.50">
    <property type="match status" value="1"/>
</dbReference>
<feature type="region of interest" description="Disordered" evidence="1">
    <location>
        <begin position="129"/>
        <end position="149"/>
    </location>
</feature>
<accession>A0ABN1RMT3</accession>
<dbReference type="EMBL" id="BAAAHK010000021">
    <property type="protein sequence ID" value="GAA0960232.1"/>
    <property type="molecule type" value="Genomic_DNA"/>
</dbReference>
<protein>
    <submittedName>
        <fullName evidence="3">Nuclear transport factor 2 family protein</fullName>
    </submittedName>
</protein>
<keyword evidence="4" id="KW-1185">Reference proteome</keyword>
<dbReference type="SUPFAM" id="SSF54427">
    <property type="entry name" value="NTF2-like"/>
    <property type="match status" value="1"/>
</dbReference>
<dbReference type="InterPro" id="IPR037401">
    <property type="entry name" value="SnoaL-like"/>
</dbReference>
<name>A0ABN1RMT3_9ACTN</name>
<organism evidence="3 4">
    <name type="scientific">Kribbella koreensis</name>
    <dbReference type="NCBI Taxonomy" id="57909"/>
    <lineage>
        <taxon>Bacteria</taxon>
        <taxon>Bacillati</taxon>
        <taxon>Actinomycetota</taxon>
        <taxon>Actinomycetes</taxon>
        <taxon>Propionibacteriales</taxon>
        <taxon>Kribbellaceae</taxon>
        <taxon>Kribbella</taxon>
    </lineage>
</organism>
<feature type="domain" description="SnoaL-like" evidence="2">
    <location>
        <begin position="21"/>
        <end position="114"/>
    </location>
</feature>
<proteinExistence type="predicted"/>
<dbReference type="InterPro" id="IPR032710">
    <property type="entry name" value="NTF2-like_dom_sf"/>
</dbReference>
<evidence type="ECO:0000256" key="1">
    <source>
        <dbReference type="SAM" id="MobiDB-lite"/>
    </source>
</evidence>
<evidence type="ECO:0000313" key="4">
    <source>
        <dbReference type="Proteomes" id="UP001500542"/>
    </source>
</evidence>